<reference evidence="1" key="2">
    <citation type="submission" date="2020-11" db="EMBL/GenBank/DDBJ databases">
        <authorList>
            <person name="McCartney M.A."/>
            <person name="Auch B."/>
            <person name="Kono T."/>
            <person name="Mallez S."/>
            <person name="Becker A."/>
            <person name="Gohl D.M."/>
            <person name="Silverstein K.A.T."/>
            <person name="Koren S."/>
            <person name="Bechman K.B."/>
            <person name="Herman A."/>
            <person name="Abrahante J.E."/>
            <person name="Garbe J."/>
        </authorList>
    </citation>
    <scope>NUCLEOTIDE SEQUENCE</scope>
    <source>
        <strain evidence="1">Duluth1</strain>
        <tissue evidence="1">Whole animal</tissue>
    </source>
</reference>
<dbReference type="InterPro" id="IPR043504">
    <property type="entry name" value="Peptidase_S1_PA_chymotrypsin"/>
</dbReference>
<dbReference type="Proteomes" id="UP000828390">
    <property type="component" value="Unassembled WGS sequence"/>
</dbReference>
<proteinExistence type="predicted"/>
<dbReference type="InterPro" id="IPR009003">
    <property type="entry name" value="Peptidase_S1_PA"/>
</dbReference>
<reference evidence="1" key="1">
    <citation type="journal article" date="2019" name="bioRxiv">
        <title>The Genome of the Zebra Mussel, Dreissena polymorpha: A Resource for Invasive Species Research.</title>
        <authorList>
            <person name="McCartney M.A."/>
            <person name="Auch B."/>
            <person name="Kono T."/>
            <person name="Mallez S."/>
            <person name="Zhang Y."/>
            <person name="Obille A."/>
            <person name="Becker A."/>
            <person name="Abrahante J.E."/>
            <person name="Garbe J."/>
            <person name="Badalamenti J.P."/>
            <person name="Herman A."/>
            <person name="Mangelson H."/>
            <person name="Liachko I."/>
            <person name="Sullivan S."/>
            <person name="Sone E.D."/>
            <person name="Koren S."/>
            <person name="Silverstein K.A.T."/>
            <person name="Beckman K.B."/>
            <person name="Gohl D.M."/>
        </authorList>
    </citation>
    <scope>NUCLEOTIDE SEQUENCE</scope>
    <source>
        <strain evidence="1">Duluth1</strain>
        <tissue evidence="1">Whole animal</tissue>
    </source>
</reference>
<dbReference type="SUPFAM" id="SSF50494">
    <property type="entry name" value="Trypsin-like serine proteases"/>
    <property type="match status" value="1"/>
</dbReference>
<evidence type="ECO:0000313" key="2">
    <source>
        <dbReference type="Proteomes" id="UP000828390"/>
    </source>
</evidence>
<protein>
    <submittedName>
        <fullName evidence="1">Uncharacterized protein</fullName>
    </submittedName>
</protein>
<dbReference type="EMBL" id="JAIWYP010000011">
    <property type="protein sequence ID" value="KAH3736837.1"/>
    <property type="molecule type" value="Genomic_DNA"/>
</dbReference>
<gene>
    <name evidence="1" type="ORF">DPMN_043411</name>
</gene>
<comment type="caution">
    <text evidence="1">The sequence shown here is derived from an EMBL/GenBank/DDBJ whole genome shotgun (WGS) entry which is preliminary data.</text>
</comment>
<organism evidence="1 2">
    <name type="scientific">Dreissena polymorpha</name>
    <name type="common">Zebra mussel</name>
    <name type="synonym">Mytilus polymorpha</name>
    <dbReference type="NCBI Taxonomy" id="45954"/>
    <lineage>
        <taxon>Eukaryota</taxon>
        <taxon>Metazoa</taxon>
        <taxon>Spiralia</taxon>
        <taxon>Lophotrochozoa</taxon>
        <taxon>Mollusca</taxon>
        <taxon>Bivalvia</taxon>
        <taxon>Autobranchia</taxon>
        <taxon>Heteroconchia</taxon>
        <taxon>Euheterodonta</taxon>
        <taxon>Imparidentia</taxon>
        <taxon>Neoheterodontei</taxon>
        <taxon>Myida</taxon>
        <taxon>Dreissenoidea</taxon>
        <taxon>Dreissenidae</taxon>
        <taxon>Dreissena</taxon>
    </lineage>
</organism>
<keyword evidence="2" id="KW-1185">Reference proteome</keyword>
<sequence>MGGIQMTGTEEVMNQIYLVIVDDSACASRYKGYMPNNKLCAGYENQHKNFCWVWRPRVESAYSLISLACLRT</sequence>
<accession>A0A9D4HXX6</accession>
<dbReference type="AlphaFoldDB" id="A0A9D4HXX6"/>
<dbReference type="Gene3D" id="2.40.10.10">
    <property type="entry name" value="Trypsin-like serine proteases"/>
    <property type="match status" value="1"/>
</dbReference>
<evidence type="ECO:0000313" key="1">
    <source>
        <dbReference type="EMBL" id="KAH3736837.1"/>
    </source>
</evidence>
<name>A0A9D4HXX6_DREPO</name>